<organism evidence="2 3">
    <name type="scientific">Phyllosticta capitalensis</name>
    <dbReference type="NCBI Taxonomy" id="121624"/>
    <lineage>
        <taxon>Eukaryota</taxon>
        <taxon>Fungi</taxon>
        <taxon>Dikarya</taxon>
        <taxon>Ascomycota</taxon>
        <taxon>Pezizomycotina</taxon>
        <taxon>Dothideomycetes</taxon>
        <taxon>Dothideomycetes incertae sedis</taxon>
        <taxon>Botryosphaeriales</taxon>
        <taxon>Phyllostictaceae</taxon>
        <taxon>Phyllosticta</taxon>
    </lineage>
</organism>
<reference evidence="2 3" key="1">
    <citation type="submission" date="2024-04" db="EMBL/GenBank/DDBJ databases">
        <title>Phyllosticta paracitricarpa is synonymous to the EU quarantine fungus P. citricarpa based on phylogenomic analyses.</title>
        <authorList>
            <consortium name="Lawrence Berkeley National Laboratory"/>
            <person name="Van Ingen-Buijs V.A."/>
            <person name="Van Westerhoven A.C."/>
            <person name="Haridas S."/>
            <person name="Skiadas P."/>
            <person name="Martin F."/>
            <person name="Groenewald J.Z."/>
            <person name="Crous P.W."/>
            <person name="Seidl M.F."/>
        </authorList>
    </citation>
    <scope>NUCLEOTIDE SEQUENCE [LARGE SCALE GENOMIC DNA]</scope>
    <source>
        <strain evidence="2 3">CBS 123374</strain>
    </source>
</reference>
<gene>
    <name evidence="2" type="ORF">HDK90DRAFT_465386</name>
</gene>
<dbReference type="Proteomes" id="UP001492380">
    <property type="component" value="Unassembled WGS sequence"/>
</dbReference>
<evidence type="ECO:0000313" key="2">
    <source>
        <dbReference type="EMBL" id="KAK8238599.1"/>
    </source>
</evidence>
<sequence>MRITTLFAAILAAFTSLVHGWEDDCKGSTRTLGRGECGWALNTIVNTTTYVGGDDFSQLECMIQYRTGGFRDQPLLGEVIKQKAQEILWYCPDQKGSFGTGNCPRCRVTINWRDGGCARKWGIATGTRFWPPWPFRKGEE</sequence>
<proteinExistence type="predicted"/>
<evidence type="ECO:0000313" key="3">
    <source>
        <dbReference type="Proteomes" id="UP001492380"/>
    </source>
</evidence>
<evidence type="ECO:0000256" key="1">
    <source>
        <dbReference type="SAM" id="SignalP"/>
    </source>
</evidence>
<keyword evidence="1" id="KW-0732">Signal</keyword>
<accession>A0ABR1YUZ2</accession>
<keyword evidence="3" id="KW-1185">Reference proteome</keyword>
<comment type="caution">
    <text evidence="2">The sequence shown here is derived from an EMBL/GenBank/DDBJ whole genome shotgun (WGS) entry which is preliminary data.</text>
</comment>
<dbReference type="EMBL" id="JBBWRZ010000004">
    <property type="protein sequence ID" value="KAK8238599.1"/>
    <property type="molecule type" value="Genomic_DNA"/>
</dbReference>
<feature type="chain" id="PRO_5045870052" evidence="1">
    <location>
        <begin position="21"/>
        <end position="140"/>
    </location>
</feature>
<protein>
    <submittedName>
        <fullName evidence="2">Uncharacterized protein</fullName>
    </submittedName>
</protein>
<name>A0ABR1YUZ2_9PEZI</name>
<feature type="signal peptide" evidence="1">
    <location>
        <begin position="1"/>
        <end position="20"/>
    </location>
</feature>